<feature type="compositionally biased region" description="Basic and acidic residues" evidence="5">
    <location>
        <begin position="320"/>
        <end position="330"/>
    </location>
</feature>
<evidence type="ECO:0000256" key="3">
    <source>
        <dbReference type="ARBA" id="ARBA00023163"/>
    </source>
</evidence>
<feature type="compositionally biased region" description="Polar residues" evidence="5">
    <location>
        <begin position="268"/>
        <end position="289"/>
    </location>
</feature>
<evidence type="ECO:0000256" key="1">
    <source>
        <dbReference type="ARBA" id="ARBA00023015"/>
    </source>
</evidence>
<evidence type="ECO:0000256" key="4">
    <source>
        <dbReference type="ARBA" id="ARBA00023242"/>
    </source>
</evidence>
<dbReference type="AlphaFoldDB" id="A0AAU9SZ68"/>
<gene>
    <name evidence="7" type="ORF">TAV2_LOCUS18993</name>
</gene>
<organism evidence="7 8">
    <name type="scientific">Thlaspi arvense</name>
    <name type="common">Field penny-cress</name>
    <dbReference type="NCBI Taxonomy" id="13288"/>
    <lineage>
        <taxon>Eukaryota</taxon>
        <taxon>Viridiplantae</taxon>
        <taxon>Streptophyta</taxon>
        <taxon>Embryophyta</taxon>
        <taxon>Tracheophyta</taxon>
        <taxon>Spermatophyta</taxon>
        <taxon>Magnoliopsida</taxon>
        <taxon>eudicotyledons</taxon>
        <taxon>Gunneridae</taxon>
        <taxon>Pentapetalae</taxon>
        <taxon>rosids</taxon>
        <taxon>malvids</taxon>
        <taxon>Brassicales</taxon>
        <taxon>Brassicaceae</taxon>
        <taxon>Thlaspideae</taxon>
        <taxon>Thlaspi</taxon>
    </lineage>
</organism>
<dbReference type="SUPFAM" id="SSF101941">
    <property type="entry name" value="NAC domain"/>
    <property type="match status" value="1"/>
</dbReference>
<name>A0AAU9SZ68_THLAR</name>
<dbReference type="Pfam" id="PF02365">
    <property type="entry name" value="NAM"/>
    <property type="match status" value="1"/>
</dbReference>
<feature type="region of interest" description="Disordered" evidence="5">
    <location>
        <begin position="264"/>
        <end position="289"/>
    </location>
</feature>
<dbReference type="GO" id="GO:0006355">
    <property type="term" value="P:regulation of DNA-templated transcription"/>
    <property type="evidence" value="ECO:0007669"/>
    <property type="project" value="InterPro"/>
</dbReference>
<sequence length="374" mass="41579">MSDRASPASEAVPAAATDNDAAAALTLTPVAPGLRFHPSDEELISYYLKRKVQSKPMALEVIAEVDVYKIEPSDLPEHSRLKTKDQEWFFFSAMEKKKGRSGFMNRATNKGFWKQSGKDKKILRGDKQLIGTMKTLVFYNGRSPKGQHTNWMIHEYCLAENDQGLEIDKYALCKVILKKHAGPLKGHVYAPFSEQEWDDDDGGGAHVPSVVHANAINEIQQDNHSQNKNLNDPKTADNGEPLAKECLPLCGIDKEAPRRLIGYKRKGNCNNSSQTTQDHCSSPAATGDTISSVGATLEENVPEPVATMVPTSSSTELISDMEKKKEQMSEERKTYELEKTRAELMISLLQEQIDALRAENEELKRNNSNKGLCS</sequence>
<keyword evidence="8" id="KW-1185">Reference proteome</keyword>
<evidence type="ECO:0000256" key="2">
    <source>
        <dbReference type="ARBA" id="ARBA00023125"/>
    </source>
</evidence>
<proteinExistence type="predicted"/>
<evidence type="ECO:0000259" key="6">
    <source>
        <dbReference type="PROSITE" id="PS51005"/>
    </source>
</evidence>
<dbReference type="Proteomes" id="UP000836841">
    <property type="component" value="Chromosome 6"/>
</dbReference>
<dbReference type="PROSITE" id="PS51005">
    <property type="entry name" value="NAC"/>
    <property type="match status" value="1"/>
</dbReference>
<dbReference type="GO" id="GO:0003677">
    <property type="term" value="F:DNA binding"/>
    <property type="evidence" value="ECO:0007669"/>
    <property type="project" value="UniProtKB-KW"/>
</dbReference>
<dbReference type="InterPro" id="IPR036093">
    <property type="entry name" value="NAC_dom_sf"/>
</dbReference>
<keyword evidence="1" id="KW-0805">Transcription regulation</keyword>
<dbReference type="EMBL" id="OU466862">
    <property type="protein sequence ID" value="CAH2073088.1"/>
    <property type="molecule type" value="Genomic_DNA"/>
</dbReference>
<dbReference type="PANTHER" id="PTHR31744:SF210">
    <property type="entry name" value="NAC DOMAIN-CONTAINING PROTEIN 86-LIKE"/>
    <property type="match status" value="1"/>
</dbReference>
<accession>A0AAU9SZ68</accession>
<feature type="region of interest" description="Disordered" evidence="5">
    <location>
        <begin position="307"/>
        <end position="330"/>
    </location>
</feature>
<keyword evidence="4" id="KW-0539">Nucleus</keyword>
<keyword evidence="3" id="KW-0804">Transcription</keyword>
<keyword evidence="2" id="KW-0238">DNA-binding</keyword>
<feature type="domain" description="NAC" evidence="6">
    <location>
        <begin position="30"/>
        <end position="178"/>
    </location>
</feature>
<reference evidence="7 8" key="1">
    <citation type="submission" date="2022-03" db="EMBL/GenBank/DDBJ databases">
        <authorList>
            <person name="Nunn A."/>
            <person name="Chopra R."/>
            <person name="Nunn A."/>
            <person name="Contreras Garrido A."/>
        </authorList>
    </citation>
    <scope>NUCLEOTIDE SEQUENCE [LARGE SCALE GENOMIC DNA]</scope>
</reference>
<evidence type="ECO:0000256" key="5">
    <source>
        <dbReference type="SAM" id="MobiDB-lite"/>
    </source>
</evidence>
<evidence type="ECO:0000313" key="8">
    <source>
        <dbReference type="Proteomes" id="UP000836841"/>
    </source>
</evidence>
<dbReference type="Gene3D" id="2.170.150.80">
    <property type="entry name" value="NAC domain"/>
    <property type="match status" value="1"/>
</dbReference>
<protein>
    <recommendedName>
        <fullName evidence="6">NAC domain-containing protein</fullName>
    </recommendedName>
</protein>
<dbReference type="InterPro" id="IPR003441">
    <property type="entry name" value="NAC-dom"/>
</dbReference>
<dbReference type="PANTHER" id="PTHR31744">
    <property type="entry name" value="PROTEIN CUP-SHAPED COTYLEDON 2-RELATED"/>
    <property type="match status" value="1"/>
</dbReference>
<evidence type="ECO:0000313" key="7">
    <source>
        <dbReference type="EMBL" id="CAH2073088.1"/>
    </source>
</evidence>